<accession>A0A443ZSY7</accession>
<dbReference type="RefSeq" id="WP_128323493.1">
    <property type="nucleotide sequence ID" value="NZ_QJRG01000042.1"/>
</dbReference>
<keyword evidence="1" id="KW-0472">Membrane</keyword>
<evidence type="ECO:0000313" key="3">
    <source>
        <dbReference type="Proteomes" id="UP000288983"/>
    </source>
</evidence>
<evidence type="ECO:0000313" key="2">
    <source>
        <dbReference type="EMBL" id="RWU22823.1"/>
    </source>
</evidence>
<name>A0A443ZSY7_9PSED</name>
<sequence length="111" mass="12148">MNETDSPVSLNEDVCVHIFTASAAMVGVCITVIGIFQVVSTLRSEDSLGDDLLAVNAILYLITTLLSYWALRTRQLNRNHLLEKLIDGLFLTALTCTTGIAGFITWAITMK</sequence>
<evidence type="ECO:0000256" key="1">
    <source>
        <dbReference type="SAM" id="Phobius"/>
    </source>
</evidence>
<dbReference type="Proteomes" id="UP000288983">
    <property type="component" value="Unassembled WGS sequence"/>
</dbReference>
<dbReference type="AlphaFoldDB" id="A0A443ZSY7"/>
<reference evidence="2 3" key="1">
    <citation type="submission" date="2018-06" db="EMBL/GenBank/DDBJ databases">
        <title>Bacteria isolated from soil of Wuhan.</title>
        <authorList>
            <person name="Wei X."/>
            <person name="Chunhua H."/>
        </authorList>
    </citation>
    <scope>NUCLEOTIDE SEQUENCE [LARGE SCALE GENOMIC DNA]</scope>
    <source>
        <strain evidence="3">xwS2</strain>
    </source>
</reference>
<gene>
    <name evidence="2" type="ORF">DM813_11485</name>
</gene>
<proteinExistence type="predicted"/>
<feature type="transmembrane region" description="Helical" evidence="1">
    <location>
        <begin position="89"/>
        <end position="108"/>
    </location>
</feature>
<keyword evidence="1" id="KW-1133">Transmembrane helix</keyword>
<feature type="transmembrane region" description="Helical" evidence="1">
    <location>
        <begin position="16"/>
        <end position="39"/>
    </location>
</feature>
<dbReference type="OrthoDB" id="8563419at2"/>
<keyword evidence="1" id="KW-0812">Transmembrane</keyword>
<protein>
    <recommendedName>
        <fullName evidence="4">Transmembrane protein</fullName>
    </recommendedName>
</protein>
<comment type="caution">
    <text evidence="2">The sequence shown here is derived from an EMBL/GenBank/DDBJ whole genome shotgun (WGS) entry which is preliminary data.</text>
</comment>
<feature type="transmembrane region" description="Helical" evidence="1">
    <location>
        <begin position="51"/>
        <end position="69"/>
    </location>
</feature>
<evidence type="ECO:0008006" key="4">
    <source>
        <dbReference type="Google" id="ProtNLM"/>
    </source>
</evidence>
<organism evidence="2 3">
    <name type="scientific">Pseudomonas alkylphenolica</name>
    <dbReference type="NCBI Taxonomy" id="237609"/>
    <lineage>
        <taxon>Bacteria</taxon>
        <taxon>Pseudomonadati</taxon>
        <taxon>Pseudomonadota</taxon>
        <taxon>Gammaproteobacteria</taxon>
        <taxon>Pseudomonadales</taxon>
        <taxon>Pseudomonadaceae</taxon>
        <taxon>Pseudomonas</taxon>
    </lineage>
</organism>
<dbReference type="EMBL" id="QJRG01000042">
    <property type="protein sequence ID" value="RWU22823.1"/>
    <property type="molecule type" value="Genomic_DNA"/>
</dbReference>